<protein>
    <recommendedName>
        <fullName evidence="1">RNA-directed DNA polymerase</fullName>
        <ecNumber evidence="1">2.7.7.49</ecNumber>
    </recommendedName>
</protein>
<dbReference type="Pfam" id="PF17921">
    <property type="entry name" value="Integrase_H2C2"/>
    <property type="match status" value="1"/>
</dbReference>
<evidence type="ECO:0000256" key="1">
    <source>
        <dbReference type="ARBA" id="ARBA00012493"/>
    </source>
</evidence>
<dbReference type="OrthoDB" id="8195376at2759"/>
<comment type="caution">
    <text evidence="3">The sequence shown here is derived from an EMBL/GenBank/DDBJ whole genome shotgun (WGS) entry which is preliminary data.</text>
</comment>
<gene>
    <name evidence="3" type="ORF">ILUMI_10675</name>
</gene>
<evidence type="ECO:0000313" key="3">
    <source>
        <dbReference type="EMBL" id="KAF2895500.1"/>
    </source>
</evidence>
<dbReference type="EC" id="2.7.7.49" evidence="1"/>
<dbReference type="GO" id="GO:0003964">
    <property type="term" value="F:RNA-directed DNA polymerase activity"/>
    <property type="evidence" value="ECO:0007669"/>
    <property type="project" value="UniProtKB-EC"/>
</dbReference>
<dbReference type="PANTHER" id="PTHR37984">
    <property type="entry name" value="PROTEIN CBG26694"/>
    <property type="match status" value="1"/>
</dbReference>
<dbReference type="EMBL" id="VTPC01005854">
    <property type="protein sequence ID" value="KAF2895500.1"/>
    <property type="molecule type" value="Genomic_DNA"/>
</dbReference>
<keyword evidence="4" id="KW-1185">Reference proteome</keyword>
<proteinExistence type="predicted"/>
<reference evidence="3" key="1">
    <citation type="submission" date="2019-08" db="EMBL/GenBank/DDBJ databases">
        <title>The genome of the North American firefly Photinus pyralis.</title>
        <authorList>
            <consortium name="Photinus pyralis genome working group"/>
            <person name="Fallon T.R."/>
            <person name="Sander Lower S.E."/>
            <person name="Weng J.-K."/>
        </authorList>
    </citation>
    <scope>NUCLEOTIDE SEQUENCE</scope>
    <source>
        <strain evidence="3">TRF0915ILg1</strain>
        <tissue evidence="3">Whole body</tissue>
    </source>
</reference>
<accession>A0A8K0G8G4</accession>
<dbReference type="Gene3D" id="1.10.340.70">
    <property type="match status" value="1"/>
</dbReference>
<name>A0A8K0G8G4_IGNLU</name>
<dbReference type="Proteomes" id="UP000801492">
    <property type="component" value="Unassembled WGS sequence"/>
</dbReference>
<dbReference type="PANTHER" id="PTHR37984:SF9">
    <property type="entry name" value="INTEGRASE CATALYTIC DOMAIN-CONTAINING PROTEIN"/>
    <property type="match status" value="1"/>
</dbReference>
<dbReference type="InterPro" id="IPR050951">
    <property type="entry name" value="Retrovirus_Pol_polyprotein"/>
</dbReference>
<evidence type="ECO:0000313" key="4">
    <source>
        <dbReference type="Proteomes" id="UP000801492"/>
    </source>
</evidence>
<dbReference type="InterPro" id="IPR041588">
    <property type="entry name" value="Integrase_H2C2"/>
</dbReference>
<dbReference type="AlphaFoldDB" id="A0A8K0G8G4"/>
<sequence>MDGMFKPPRSLTFDRSAYTNLEDFLRSFNIYIKATAQRKFQIFKLTEENRKKYDAVIKAFKDYCKPMKNETYDRYKFFSPNQQVGECFDDFLTDIKLLAVDCNFGTLEESLLRDKIVHGILDAVLKDRLLQQSNLSCKKAEEICRAVEVSHYQVKELDNGNGKQVDVVYTTKTGMKPKSALKDGGLLYDCFKCGRKHDSIRLGKVVNEINFLNTVWTIDAIINNQNVKLKLDTGASYNCMPLKLFKSLGNIINDDLSITIYGKNKIKTKGTVAIECIIKRARYNIKFLLIEQAEIPILGLNACTKLQLLKKVDSVGLSFTNKDEFVAKNKDVFEGTDIELPISDNSLNDLKNATNSDPVLTQVKDFCNSGWPGKCKKFSNTELSAFFKLQDSLFVKDDLIFLQNKLVVPKALRNSMLKKLHIAHFGIEKTKARARKIFYWPGLNLSPAELLCKRMLRTTLPVSSNILNKEPHINLEQLNTKRLKAKKYYDQHSQHRDVFKVGDSVLLQKEKGKQWVPGEIVGKAKTPRSYFVKDEFGRALRRNLSFLKKRLSNTTAHWRAIDFDFDDTIEPSPSVFSVPEVSINGNSSVPQITRTGRIISKPVRYRN</sequence>
<dbReference type="Gene3D" id="2.40.70.10">
    <property type="entry name" value="Acid Proteases"/>
    <property type="match status" value="1"/>
</dbReference>
<organism evidence="3 4">
    <name type="scientific">Ignelater luminosus</name>
    <name type="common">Cucubano</name>
    <name type="synonym">Pyrophorus luminosus</name>
    <dbReference type="NCBI Taxonomy" id="2038154"/>
    <lineage>
        <taxon>Eukaryota</taxon>
        <taxon>Metazoa</taxon>
        <taxon>Ecdysozoa</taxon>
        <taxon>Arthropoda</taxon>
        <taxon>Hexapoda</taxon>
        <taxon>Insecta</taxon>
        <taxon>Pterygota</taxon>
        <taxon>Neoptera</taxon>
        <taxon>Endopterygota</taxon>
        <taxon>Coleoptera</taxon>
        <taxon>Polyphaga</taxon>
        <taxon>Elateriformia</taxon>
        <taxon>Elateroidea</taxon>
        <taxon>Elateridae</taxon>
        <taxon>Agrypninae</taxon>
        <taxon>Pyrophorini</taxon>
        <taxon>Ignelater</taxon>
    </lineage>
</organism>
<dbReference type="SUPFAM" id="SSF50630">
    <property type="entry name" value="Acid proteases"/>
    <property type="match status" value="1"/>
</dbReference>
<feature type="domain" description="Integrase zinc-binding" evidence="2">
    <location>
        <begin position="408"/>
        <end position="444"/>
    </location>
</feature>
<evidence type="ECO:0000259" key="2">
    <source>
        <dbReference type="Pfam" id="PF17921"/>
    </source>
</evidence>
<dbReference type="InterPro" id="IPR021109">
    <property type="entry name" value="Peptidase_aspartic_dom_sf"/>
</dbReference>